<dbReference type="OMA" id="WRHRGAK"/>
<sequence length="182" mass="20820">MAHVQKFVEDQEERLRYGDYDVDVHRQHEATVPMRGDECGRRSNSPVLQVLASPHVSPAPSACSSASPVVSPVESESEDDVVIVDWQPAPKQGELGRQVRKAEEWRHRGAKYGETPREPSTVRDRWNFLTPEERARTRHFLEGIVAKKKWAMAKEKELTEREARVLKREAKGRTQCLLKNIA</sequence>
<keyword evidence="2" id="KW-1185">Reference proteome</keyword>
<dbReference type="Proteomes" id="UP000268350">
    <property type="component" value="Unassembled WGS sequence"/>
</dbReference>
<dbReference type="EMBL" id="OUUW01003516">
    <property type="protein sequence ID" value="SPP90226.1"/>
    <property type="molecule type" value="Genomic_DNA"/>
</dbReference>
<feature type="non-terminal residue" evidence="1">
    <location>
        <position position="182"/>
    </location>
</feature>
<dbReference type="AlphaFoldDB" id="A0A3B0KWD5"/>
<accession>A0A3B0KWD5</accession>
<evidence type="ECO:0000313" key="1">
    <source>
        <dbReference type="EMBL" id="SPP90226.1"/>
    </source>
</evidence>
<organism evidence="1 2">
    <name type="scientific">Drosophila guanche</name>
    <name type="common">Fruit fly</name>
    <dbReference type="NCBI Taxonomy" id="7266"/>
    <lineage>
        <taxon>Eukaryota</taxon>
        <taxon>Metazoa</taxon>
        <taxon>Ecdysozoa</taxon>
        <taxon>Arthropoda</taxon>
        <taxon>Hexapoda</taxon>
        <taxon>Insecta</taxon>
        <taxon>Pterygota</taxon>
        <taxon>Neoptera</taxon>
        <taxon>Endopterygota</taxon>
        <taxon>Diptera</taxon>
        <taxon>Brachycera</taxon>
        <taxon>Muscomorpha</taxon>
        <taxon>Ephydroidea</taxon>
        <taxon>Drosophilidae</taxon>
        <taxon>Drosophila</taxon>
        <taxon>Sophophora</taxon>
    </lineage>
</organism>
<protein>
    <submittedName>
        <fullName evidence="1">Uncharacterized protein</fullName>
    </submittedName>
</protein>
<reference evidence="2" key="1">
    <citation type="submission" date="2018-01" db="EMBL/GenBank/DDBJ databases">
        <authorList>
            <person name="Alioto T."/>
            <person name="Alioto T."/>
        </authorList>
    </citation>
    <scope>NUCLEOTIDE SEQUENCE [LARGE SCALE GENOMIC DNA]</scope>
</reference>
<name>A0A3B0KWD5_DROGU</name>
<gene>
    <name evidence="1" type="ORF">DGUA_6G021343</name>
</gene>
<evidence type="ECO:0000313" key="2">
    <source>
        <dbReference type="Proteomes" id="UP000268350"/>
    </source>
</evidence>
<proteinExistence type="predicted"/>